<dbReference type="InterPro" id="IPR000182">
    <property type="entry name" value="GNAT_dom"/>
</dbReference>
<reference evidence="2 4" key="1">
    <citation type="submission" date="2017-12" db="EMBL/GenBank/DDBJ databases">
        <title>Complete genome sequence of Herbivorax saccincola GGR1, a novel Cellulosome-producing hydrolytic bacterium in a thermophilic biogas plant, established by Illumina and Nanopore MinION sequencing.</title>
        <authorList>
            <person name="Pechtl A."/>
            <person name="Ruckert C."/>
            <person name="Koeck D.E."/>
            <person name="Maus I."/>
            <person name="Winkler A."/>
            <person name="Kalinowski J."/>
            <person name="Puhler A."/>
            <person name="Schwarz W.W."/>
            <person name="Zverlov V.V."/>
            <person name="Schluter A."/>
            <person name="Liebl W."/>
        </authorList>
    </citation>
    <scope>NUCLEOTIDE SEQUENCE [LARGE SCALE GENOMIC DNA]</scope>
    <source>
        <strain evidence="2">GGR1</strain>
        <strain evidence="4">SR1</strain>
    </source>
</reference>
<dbReference type="EMBL" id="CP025197">
    <property type="protein sequence ID" value="AUG57317.1"/>
    <property type="molecule type" value="Genomic_DNA"/>
</dbReference>
<keyword evidence="4" id="KW-1185">Reference proteome</keyword>
<dbReference type="PROSITE" id="PS51186">
    <property type="entry name" value="GNAT"/>
    <property type="match status" value="1"/>
</dbReference>
<keyword evidence="2" id="KW-0808">Transferase</keyword>
<dbReference type="GO" id="GO:0016747">
    <property type="term" value="F:acyltransferase activity, transferring groups other than amino-acyl groups"/>
    <property type="evidence" value="ECO:0007669"/>
    <property type="project" value="InterPro"/>
</dbReference>
<sequence length="169" mass="20171">MLNISYIEGGRELLEEVRPLWIKKRKYHKEKSTYFPHKFAQMTFDGRTEEMLEKSEIRVVIAKDREKDKYVGFCISTIDEKRLGMIESIFIEEEYRRNRIAENLMNLSLKWMDEKGVKNKRLNVAIGNEEVLNFYKRFNFKPFLIILEQKNDDNPANDNSANDNPENNL</sequence>
<feature type="domain" description="N-acetyltransferase" evidence="1">
    <location>
        <begin position="15"/>
        <end position="153"/>
    </location>
</feature>
<evidence type="ECO:0000313" key="5">
    <source>
        <dbReference type="Proteomes" id="UP000239720"/>
    </source>
</evidence>
<reference evidence="3 5" key="2">
    <citation type="journal article" date="2018" name="Syst. Appl. Microbiol.">
        <title>Characterization and high-quality draft genome sequence of Herbivorax saccincola A7, an anaerobic, alkaliphilic, thermophilic, cellulolytic, and xylanolytic bacterium.</title>
        <authorList>
            <person name="Aikawa S."/>
            <person name="Baramee S."/>
            <person name="Sermsathanaswadi J."/>
            <person name="Thianheng P."/>
            <person name="Tachaapaikoon C."/>
            <person name="Shikata A."/>
            <person name="Waeonukul R."/>
            <person name="Pason P."/>
            <person name="Ratanakhanokchai K."/>
            <person name="Kosugi A."/>
        </authorList>
    </citation>
    <scope>NUCLEOTIDE SEQUENCE [LARGE SCALE GENOMIC DNA]</scope>
    <source>
        <strain evidence="3 5">A7</strain>
    </source>
</reference>
<accession>A0A2K9E0L0</accession>
<dbReference type="RefSeq" id="WP_101300551.1">
    <property type="nucleotide sequence ID" value="NZ_CP025197.1"/>
</dbReference>
<proteinExistence type="predicted"/>
<evidence type="ECO:0000259" key="1">
    <source>
        <dbReference type="PROSITE" id="PS51186"/>
    </source>
</evidence>
<dbReference type="InterPro" id="IPR016181">
    <property type="entry name" value="Acyl_CoA_acyltransferase"/>
</dbReference>
<dbReference type="AlphaFoldDB" id="A0A2K9E0L0"/>
<dbReference type="Proteomes" id="UP000239720">
    <property type="component" value="Unassembled WGS sequence"/>
</dbReference>
<evidence type="ECO:0000313" key="3">
    <source>
        <dbReference type="EMBL" id="PQQ67256.1"/>
    </source>
</evidence>
<dbReference type="CDD" id="cd04301">
    <property type="entry name" value="NAT_SF"/>
    <property type="match status" value="1"/>
</dbReference>
<name>A0A2K9E0L0_9FIRM</name>
<dbReference type="Pfam" id="PF00583">
    <property type="entry name" value="Acetyltransf_1"/>
    <property type="match status" value="1"/>
</dbReference>
<dbReference type="KEGG" id="hsc:HVS_07000"/>
<protein>
    <submittedName>
        <fullName evidence="2">Putative acetyltransferase</fullName>
    </submittedName>
</protein>
<evidence type="ECO:0000313" key="2">
    <source>
        <dbReference type="EMBL" id="AUG57317.1"/>
    </source>
</evidence>
<dbReference type="Gene3D" id="3.40.630.30">
    <property type="match status" value="1"/>
</dbReference>
<dbReference type="Proteomes" id="UP000233534">
    <property type="component" value="Chromosome"/>
</dbReference>
<dbReference type="OrthoDB" id="87541at2"/>
<gene>
    <name evidence="3" type="ORF">B9R14_11185</name>
    <name evidence="2" type="ORF">HVS_07000</name>
</gene>
<dbReference type="EMBL" id="NEMB01000003">
    <property type="protein sequence ID" value="PQQ67256.1"/>
    <property type="molecule type" value="Genomic_DNA"/>
</dbReference>
<dbReference type="SUPFAM" id="SSF55729">
    <property type="entry name" value="Acyl-CoA N-acyltransferases (Nat)"/>
    <property type="match status" value="1"/>
</dbReference>
<organism evidence="2 4">
    <name type="scientific">Acetivibrio saccincola</name>
    <dbReference type="NCBI Taxonomy" id="1677857"/>
    <lineage>
        <taxon>Bacteria</taxon>
        <taxon>Bacillati</taxon>
        <taxon>Bacillota</taxon>
        <taxon>Clostridia</taxon>
        <taxon>Eubacteriales</taxon>
        <taxon>Oscillospiraceae</taxon>
        <taxon>Acetivibrio</taxon>
    </lineage>
</organism>
<evidence type="ECO:0000313" key="4">
    <source>
        <dbReference type="Proteomes" id="UP000233534"/>
    </source>
</evidence>